<dbReference type="PANTHER" id="PTHR15454">
    <property type="entry name" value="NISCHARIN RELATED"/>
    <property type="match status" value="1"/>
</dbReference>
<dbReference type="SMART" id="SM00369">
    <property type="entry name" value="LRR_TYP"/>
    <property type="match status" value="2"/>
</dbReference>
<evidence type="ECO:0000256" key="4">
    <source>
        <dbReference type="ARBA" id="ARBA00022618"/>
    </source>
</evidence>
<protein>
    <recommendedName>
        <fullName evidence="12">Leucine-rich repeat and coiled-coil domain-containing protein 1</fullName>
    </recommendedName>
</protein>
<evidence type="ECO:0000256" key="1">
    <source>
        <dbReference type="ARBA" id="ARBA00004114"/>
    </source>
</evidence>
<evidence type="ECO:0000256" key="3">
    <source>
        <dbReference type="ARBA" id="ARBA00022614"/>
    </source>
</evidence>
<evidence type="ECO:0000256" key="2">
    <source>
        <dbReference type="ARBA" id="ARBA00022490"/>
    </source>
</evidence>
<sequence length="184" mass="20472">MAAIPGELSLMDKGLKSLLDVPLSSDLHKLNAHCNHIARIQGLDHLRNLQHLDLSSNQIRRIEGLGALANLRTLSLSCNLLTKVEGLEKLFNLTMLNLSYNRIHDLSGFRSLHGTRHKISHIDLHSNCVSNIDHLLQCTKGLCCLTNLTLEKNGKANPVCHTAGMDLILCRYLVLIRSVISFKL</sequence>
<dbReference type="OrthoDB" id="7451790at2759"/>
<evidence type="ECO:0000256" key="9">
    <source>
        <dbReference type="ARBA" id="ARBA00023306"/>
    </source>
</evidence>
<keyword evidence="14" id="KW-1185">Reference proteome</keyword>
<evidence type="ECO:0000256" key="5">
    <source>
        <dbReference type="ARBA" id="ARBA00022737"/>
    </source>
</evidence>
<evidence type="ECO:0000313" key="13">
    <source>
        <dbReference type="Ensembl" id="ENSMCSP00000008030.1"/>
    </source>
</evidence>
<keyword evidence="2" id="KW-0963">Cytoplasm</keyword>
<reference evidence="13" key="2">
    <citation type="submission" date="2025-09" db="UniProtKB">
        <authorList>
            <consortium name="Ensembl"/>
        </authorList>
    </citation>
    <scope>IDENTIFICATION</scope>
</reference>
<comment type="subcellular location">
    <subcellularLocation>
        <location evidence="1">Cytoplasm</location>
        <location evidence="1">Cytoskeleton</location>
        <location evidence="1">Microtubule organizing center</location>
        <location evidence="1">Centrosome</location>
        <location evidence="1">Centriole</location>
    </subcellularLocation>
</comment>
<dbReference type="Pfam" id="PF00560">
    <property type="entry name" value="LRR_1"/>
    <property type="match status" value="1"/>
</dbReference>
<dbReference type="PROSITE" id="PS51450">
    <property type="entry name" value="LRR"/>
    <property type="match status" value="4"/>
</dbReference>
<dbReference type="InterPro" id="IPR032675">
    <property type="entry name" value="LRR_dom_sf"/>
</dbReference>
<comment type="similarity">
    <text evidence="11">Belongs to the LRRCC1 family.</text>
</comment>
<dbReference type="Ensembl" id="ENSMCST00000008227.1">
    <property type="protein sequence ID" value="ENSMCSP00000008030.1"/>
    <property type="gene ID" value="ENSMCSG00000005752.1"/>
</dbReference>
<comment type="function">
    <text evidence="10">Required for the organization of the mitotic spindle. Maintains the structural integrity of centrosomes during mitosis.</text>
</comment>
<name>A0A8C5TLX8_9PASS</name>
<dbReference type="GO" id="GO:0005813">
    <property type="term" value="C:centrosome"/>
    <property type="evidence" value="ECO:0007669"/>
    <property type="project" value="TreeGrafter"/>
</dbReference>
<dbReference type="InterPro" id="IPR001611">
    <property type="entry name" value="Leu-rich_rpt"/>
</dbReference>
<reference evidence="13" key="1">
    <citation type="submission" date="2025-08" db="UniProtKB">
        <authorList>
            <consortium name="Ensembl"/>
        </authorList>
    </citation>
    <scope>IDENTIFICATION</scope>
</reference>
<dbReference type="PANTHER" id="PTHR15454:SF34">
    <property type="entry name" value="LEUCINE-RICH REPEAT AND COILED-COIL DOMAIN-CONTAINING PROTEIN 1"/>
    <property type="match status" value="1"/>
</dbReference>
<dbReference type="SMART" id="SM00365">
    <property type="entry name" value="LRR_SD22"/>
    <property type="match status" value="3"/>
</dbReference>
<keyword evidence="8" id="KW-0206">Cytoskeleton</keyword>
<evidence type="ECO:0000256" key="10">
    <source>
        <dbReference type="ARBA" id="ARBA00054059"/>
    </source>
</evidence>
<dbReference type="GO" id="GO:0005814">
    <property type="term" value="C:centriole"/>
    <property type="evidence" value="ECO:0007669"/>
    <property type="project" value="UniProtKB-SubCell"/>
</dbReference>
<dbReference type="InterPro" id="IPR025875">
    <property type="entry name" value="Leu-rich_rpt_4"/>
</dbReference>
<organism evidence="13 14">
    <name type="scientific">Malurus cyaneus samueli</name>
    <dbReference type="NCBI Taxonomy" id="2593467"/>
    <lineage>
        <taxon>Eukaryota</taxon>
        <taxon>Metazoa</taxon>
        <taxon>Chordata</taxon>
        <taxon>Craniata</taxon>
        <taxon>Vertebrata</taxon>
        <taxon>Euteleostomi</taxon>
        <taxon>Archelosauria</taxon>
        <taxon>Archosauria</taxon>
        <taxon>Dinosauria</taxon>
        <taxon>Saurischia</taxon>
        <taxon>Theropoda</taxon>
        <taxon>Coelurosauria</taxon>
        <taxon>Aves</taxon>
        <taxon>Neognathae</taxon>
        <taxon>Neoaves</taxon>
        <taxon>Telluraves</taxon>
        <taxon>Australaves</taxon>
        <taxon>Passeriformes</taxon>
        <taxon>Meliphagoidea</taxon>
        <taxon>Maluridae</taxon>
        <taxon>Malurus</taxon>
    </lineage>
</organism>
<evidence type="ECO:0000256" key="6">
    <source>
        <dbReference type="ARBA" id="ARBA00022776"/>
    </source>
</evidence>
<evidence type="ECO:0000313" key="14">
    <source>
        <dbReference type="Proteomes" id="UP000694560"/>
    </source>
</evidence>
<evidence type="ECO:0000256" key="12">
    <source>
        <dbReference type="ARBA" id="ARBA00067351"/>
    </source>
</evidence>
<evidence type="ECO:0000256" key="11">
    <source>
        <dbReference type="ARBA" id="ARBA00061329"/>
    </source>
</evidence>
<keyword evidence="5" id="KW-0677">Repeat</keyword>
<dbReference type="PRINTS" id="PR00019">
    <property type="entry name" value="LEURICHRPT"/>
</dbReference>
<dbReference type="GO" id="GO:0051301">
    <property type="term" value="P:cell division"/>
    <property type="evidence" value="ECO:0007669"/>
    <property type="project" value="UniProtKB-KW"/>
</dbReference>
<keyword evidence="3" id="KW-0433">Leucine-rich repeat</keyword>
<accession>A0A8C5TLX8</accession>
<dbReference type="AlphaFoldDB" id="A0A8C5TLX8"/>
<dbReference type="FunFam" id="3.80.10.10:FF:000171">
    <property type="entry name" value="Leucine rich repeat and coiled-coil centrosomal protein 1"/>
    <property type="match status" value="1"/>
</dbReference>
<dbReference type="SUPFAM" id="SSF52058">
    <property type="entry name" value="L domain-like"/>
    <property type="match status" value="1"/>
</dbReference>
<evidence type="ECO:0000256" key="8">
    <source>
        <dbReference type="ARBA" id="ARBA00023212"/>
    </source>
</evidence>
<proteinExistence type="inferred from homology"/>
<dbReference type="InterPro" id="IPR003591">
    <property type="entry name" value="Leu-rich_rpt_typical-subtyp"/>
</dbReference>
<dbReference type="Pfam" id="PF12799">
    <property type="entry name" value="LRR_4"/>
    <property type="match status" value="1"/>
</dbReference>
<dbReference type="Gene3D" id="3.80.10.10">
    <property type="entry name" value="Ribonuclease Inhibitor"/>
    <property type="match status" value="1"/>
</dbReference>
<keyword evidence="4" id="KW-0132">Cell division</keyword>
<keyword evidence="6" id="KW-0498">Mitosis</keyword>
<keyword evidence="9" id="KW-0131">Cell cycle</keyword>
<dbReference type="FunFam" id="3.80.10.10:FF:000148">
    <property type="entry name" value="Leucine rich repeat and coiled-coil centrosomal protein 1"/>
    <property type="match status" value="1"/>
</dbReference>
<evidence type="ECO:0000256" key="7">
    <source>
        <dbReference type="ARBA" id="ARBA00023054"/>
    </source>
</evidence>
<keyword evidence="7" id="KW-0175">Coiled coil</keyword>
<dbReference type="GO" id="GO:0005737">
    <property type="term" value="C:cytoplasm"/>
    <property type="evidence" value="ECO:0007669"/>
    <property type="project" value="TreeGrafter"/>
</dbReference>
<dbReference type="Proteomes" id="UP000694560">
    <property type="component" value="Unplaced"/>
</dbReference>